<dbReference type="AlphaFoldDB" id="D3Z9T8"/>
<proteinExistence type="inferred from homology"/>
<evidence type="ECO:0000256" key="5">
    <source>
        <dbReference type="RuleBase" id="RU363116"/>
    </source>
</evidence>
<dbReference type="PANTHER" id="PTHR23248">
    <property type="entry name" value="PHOSPHOLIPID SCRAMBLASE-RELATED"/>
    <property type="match status" value="1"/>
</dbReference>
<dbReference type="GeneTree" id="ENSGT00940000154435"/>
<comment type="cofactor">
    <cofactor evidence="1 5">
        <name>Ca(2+)</name>
        <dbReference type="ChEBI" id="CHEBI:29108"/>
    </cofactor>
</comment>
<comment type="similarity">
    <text evidence="2 5">Belongs to the phospholipid scramblase family.</text>
</comment>
<dbReference type="FunCoup" id="D3Z9T8">
    <property type="interactions" value="86"/>
</dbReference>
<evidence type="ECO:0000256" key="2">
    <source>
        <dbReference type="ARBA" id="ARBA00005350"/>
    </source>
</evidence>
<gene>
    <name evidence="6 8" type="primary">Plscr1l1</name>
</gene>
<dbReference type="eggNOG" id="KOG0621">
    <property type="taxonomic scope" value="Eukaryota"/>
</dbReference>
<dbReference type="AGR" id="RGD:7575278"/>
<dbReference type="InterPro" id="IPR005552">
    <property type="entry name" value="Scramblase"/>
</dbReference>
<dbReference type="HOGENOM" id="CLU_053024_2_2_1"/>
<dbReference type="Ensembl" id="ENSRNOT00000042834.5">
    <property type="protein sequence ID" value="ENSRNOP00000046853.3"/>
    <property type="gene ID" value="ENSRNOG00000030551.5"/>
</dbReference>
<dbReference type="Proteomes" id="UP000002494">
    <property type="component" value="Chromosome 8"/>
</dbReference>
<dbReference type="KEGG" id="rno:102551265"/>
<dbReference type="CTD" id="78459"/>
<reference evidence="6" key="2">
    <citation type="submission" date="2025-08" db="UniProtKB">
        <authorList>
            <consortium name="Ensembl"/>
        </authorList>
    </citation>
    <scope>IDENTIFICATION</scope>
    <source>
        <strain evidence="6">Brown Norway</strain>
    </source>
</reference>
<dbReference type="GO" id="GO:0017128">
    <property type="term" value="F:phospholipid scramblase activity"/>
    <property type="evidence" value="ECO:0000318"/>
    <property type="project" value="GO_Central"/>
</dbReference>
<protein>
    <recommendedName>
        <fullName evidence="5">Phospholipid scramblase</fullName>
    </recommendedName>
</protein>
<reference evidence="6" key="3">
    <citation type="submission" date="2025-09" db="UniProtKB">
        <authorList>
            <consortium name="Ensembl"/>
        </authorList>
    </citation>
    <scope>IDENTIFICATION</scope>
    <source>
        <strain evidence="6">Brown Norway</strain>
    </source>
</reference>
<dbReference type="RGD" id="7575278">
    <property type="gene designation" value="Plscr1l1"/>
</dbReference>
<dbReference type="STRING" id="10116.ENSRNOP00000046853"/>
<evidence type="ECO:0000256" key="3">
    <source>
        <dbReference type="ARBA" id="ARBA00023139"/>
    </source>
</evidence>
<sequence>MDLSTTSYESPPGLEYLLQQFEFVEAILGFETANQYKIKDKLGQKVYYAIEDSNFLTRNCCGDNRPFSMRIIDNSGHEVITLQRPLRCDSCFCPCCLQKMEVQAPPGVPIGYIIQTWHPCRPKFTVQNEEKQDVLKIIGPIITCSFGGNVDFEIKSLDEAFVVGRISKHWSGFLKEILTDVDSFGIQFPLDLDVKIKAVMLGACFLIDFMFFESSRGQRPKLRLW</sequence>
<keyword evidence="7" id="KW-1185">Reference proteome</keyword>
<evidence type="ECO:0000313" key="7">
    <source>
        <dbReference type="Proteomes" id="UP000002494"/>
    </source>
</evidence>
<dbReference type="Bgee" id="ENSRNOG00000030551">
    <property type="expression patterns" value="Expressed in testis"/>
</dbReference>
<dbReference type="PhylomeDB" id="D3Z9T8"/>
<accession>D3Z9T8</accession>
<dbReference type="PANTHER" id="PTHR23248:SF32">
    <property type="entry name" value="PHOSPHOLIPID SCRAMBLASE"/>
    <property type="match status" value="1"/>
</dbReference>
<dbReference type="GO" id="GO:0017121">
    <property type="term" value="P:plasma membrane phospholipid scrambling"/>
    <property type="evidence" value="ECO:0000318"/>
    <property type="project" value="GO_Central"/>
</dbReference>
<evidence type="ECO:0000256" key="4">
    <source>
        <dbReference type="ARBA" id="ARBA00023288"/>
    </source>
</evidence>
<organism evidence="6 7">
    <name type="scientific">Rattus norvegicus</name>
    <name type="common">Rat</name>
    <dbReference type="NCBI Taxonomy" id="10116"/>
    <lineage>
        <taxon>Eukaryota</taxon>
        <taxon>Metazoa</taxon>
        <taxon>Chordata</taxon>
        <taxon>Craniata</taxon>
        <taxon>Vertebrata</taxon>
        <taxon>Euteleostomi</taxon>
        <taxon>Mammalia</taxon>
        <taxon>Eutheria</taxon>
        <taxon>Euarchontoglires</taxon>
        <taxon>Glires</taxon>
        <taxon>Rodentia</taxon>
        <taxon>Myomorpha</taxon>
        <taxon>Muroidea</taxon>
        <taxon>Muridae</taxon>
        <taxon>Murinae</taxon>
        <taxon>Rattus</taxon>
    </lineage>
</organism>
<keyword evidence="5" id="KW-0106">Calcium</keyword>
<reference evidence="6" key="1">
    <citation type="submission" date="2024-01" db="EMBL/GenBank/DDBJ databases">
        <title>GRCr8: a new rat reference genome assembly contstructed from accurate long reads and long range scaffolding.</title>
        <authorList>
            <person name="Doris P.A."/>
            <person name="Kalbfleisch T."/>
            <person name="Li K."/>
            <person name="Howe K."/>
            <person name="Wood J."/>
        </authorList>
    </citation>
    <scope>NUCLEOTIDE SEQUENCE [LARGE SCALE GENOMIC DNA]</scope>
    <source>
        <strain evidence="6">Brown Norway</strain>
    </source>
</reference>
<dbReference type="Pfam" id="PF03803">
    <property type="entry name" value="Scramblase"/>
    <property type="match status" value="1"/>
</dbReference>
<dbReference type="OrthoDB" id="191150at2759"/>
<evidence type="ECO:0000313" key="6">
    <source>
        <dbReference type="Ensembl" id="ENSRNOP00000046853.3"/>
    </source>
</evidence>
<dbReference type="GO" id="GO:0005886">
    <property type="term" value="C:plasma membrane"/>
    <property type="evidence" value="ECO:0000318"/>
    <property type="project" value="GO_Central"/>
</dbReference>
<name>D3Z9T8_RAT</name>
<evidence type="ECO:0000313" key="8">
    <source>
        <dbReference type="RGD" id="7575278"/>
    </source>
</evidence>
<keyword evidence="4 5" id="KW-0449">Lipoprotein</keyword>
<dbReference type="OMA" id="WHPLSPK"/>
<evidence type="ECO:0000256" key="1">
    <source>
        <dbReference type="ARBA" id="ARBA00001913"/>
    </source>
</evidence>
<comment type="function">
    <text evidence="5">May mediate accelerated ATP-independent bidirectional transbilayer migration of phospholipids upon binding calcium ions that results in a loss of phospholipid asymmetry in the plasma membrane.</text>
</comment>
<dbReference type="PaxDb" id="10116-ENSRNOP00000046853"/>
<dbReference type="InParanoid" id="D3Z9T8"/>
<keyword evidence="3 5" id="KW-0564">Palmitate</keyword>